<protein>
    <submittedName>
        <fullName evidence="2">Uncharacterized protein</fullName>
    </submittedName>
</protein>
<dbReference type="EMBL" id="VSRR010021445">
    <property type="protein sequence ID" value="MPC63945.1"/>
    <property type="molecule type" value="Genomic_DNA"/>
</dbReference>
<comment type="caution">
    <text evidence="2">The sequence shown here is derived from an EMBL/GenBank/DDBJ whole genome shotgun (WGS) entry which is preliminary data.</text>
</comment>
<evidence type="ECO:0000313" key="3">
    <source>
        <dbReference type="Proteomes" id="UP000324222"/>
    </source>
</evidence>
<name>A0A5B7H2Q7_PORTR</name>
<feature type="region of interest" description="Disordered" evidence="1">
    <location>
        <begin position="1"/>
        <end position="38"/>
    </location>
</feature>
<evidence type="ECO:0000313" key="2">
    <source>
        <dbReference type="EMBL" id="MPC63945.1"/>
    </source>
</evidence>
<dbReference type="AlphaFoldDB" id="A0A5B7H2Q7"/>
<organism evidence="2 3">
    <name type="scientific">Portunus trituberculatus</name>
    <name type="common">Swimming crab</name>
    <name type="synonym">Neptunus trituberculatus</name>
    <dbReference type="NCBI Taxonomy" id="210409"/>
    <lineage>
        <taxon>Eukaryota</taxon>
        <taxon>Metazoa</taxon>
        <taxon>Ecdysozoa</taxon>
        <taxon>Arthropoda</taxon>
        <taxon>Crustacea</taxon>
        <taxon>Multicrustacea</taxon>
        <taxon>Malacostraca</taxon>
        <taxon>Eumalacostraca</taxon>
        <taxon>Eucarida</taxon>
        <taxon>Decapoda</taxon>
        <taxon>Pleocyemata</taxon>
        <taxon>Brachyura</taxon>
        <taxon>Eubrachyura</taxon>
        <taxon>Portunoidea</taxon>
        <taxon>Portunidae</taxon>
        <taxon>Portuninae</taxon>
        <taxon>Portunus</taxon>
    </lineage>
</organism>
<reference evidence="2 3" key="1">
    <citation type="submission" date="2019-05" db="EMBL/GenBank/DDBJ databases">
        <title>Another draft genome of Portunus trituberculatus and its Hox gene families provides insights of decapod evolution.</title>
        <authorList>
            <person name="Jeong J.-H."/>
            <person name="Song I."/>
            <person name="Kim S."/>
            <person name="Choi T."/>
            <person name="Kim D."/>
            <person name="Ryu S."/>
            <person name="Kim W."/>
        </authorList>
    </citation>
    <scope>NUCLEOTIDE SEQUENCE [LARGE SCALE GENOMIC DNA]</scope>
    <source>
        <tissue evidence="2">Muscle</tissue>
    </source>
</reference>
<feature type="compositionally biased region" description="Pro residues" evidence="1">
    <location>
        <begin position="1"/>
        <end position="13"/>
    </location>
</feature>
<accession>A0A5B7H2Q7</accession>
<sequence>MHDTPPPALPVPPLAATRKTGGRVTLPADEGSSSPAVAWRPPVSTLLASFGTLDGRGGCGGTNSGGGAGGCNRSSGGGDSGGDGDGSWVLVSLGLLARVETWVVILLTVA</sequence>
<proteinExistence type="predicted"/>
<gene>
    <name evidence="2" type="ORF">E2C01_058052</name>
</gene>
<keyword evidence="3" id="KW-1185">Reference proteome</keyword>
<evidence type="ECO:0000256" key="1">
    <source>
        <dbReference type="SAM" id="MobiDB-lite"/>
    </source>
</evidence>
<feature type="region of interest" description="Disordered" evidence="1">
    <location>
        <begin position="57"/>
        <end position="83"/>
    </location>
</feature>
<dbReference type="Proteomes" id="UP000324222">
    <property type="component" value="Unassembled WGS sequence"/>
</dbReference>